<dbReference type="EMBL" id="VEPZ02000208">
    <property type="protein sequence ID" value="KAE8730425.1"/>
    <property type="molecule type" value="Genomic_DNA"/>
</dbReference>
<dbReference type="InterPro" id="IPR044730">
    <property type="entry name" value="RNase_H-like_dom_plant"/>
</dbReference>
<dbReference type="PANTHER" id="PTHR47723:SF19">
    <property type="entry name" value="POLYNUCLEOTIDYL TRANSFERASE, RIBONUCLEASE H-LIKE SUPERFAMILY PROTEIN"/>
    <property type="match status" value="1"/>
</dbReference>
<comment type="caution">
    <text evidence="3">The sequence shown here is derived from an EMBL/GenBank/DDBJ whole genome shotgun (WGS) entry which is preliminary data.</text>
</comment>
<protein>
    <recommendedName>
        <fullName evidence="2">RNase H type-1 domain-containing protein</fullName>
    </recommendedName>
</protein>
<dbReference type="GO" id="GO:0003676">
    <property type="term" value="F:nucleic acid binding"/>
    <property type="evidence" value="ECO:0007669"/>
    <property type="project" value="InterPro"/>
</dbReference>
<keyword evidence="1" id="KW-1133">Transmembrane helix</keyword>
<dbReference type="AlphaFoldDB" id="A0A6A3CLU0"/>
<proteinExistence type="predicted"/>
<keyword evidence="4" id="KW-1185">Reference proteome</keyword>
<evidence type="ECO:0000256" key="1">
    <source>
        <dbReference type="SAM" id="Phobius"/>
    </source>
</evidence>
<sequence length="218" mass="25073">MPKDVVVSWLINLTFVAATLPWNQPSMLSGTVRLLTLFGIRKIWKNHNEVVLNNFVSSPIAILRRSFTWAQYYSESLIHARRTRDRPPNPAIWSRPSEAWICLNADDAISSNTGISSIGGVFGDWNGAWIFGFNKTIRITYPLNSELWAIFIGIHLACEYAFERFMIQTDNCNTQFLSGLQTYLNARELIYTNTREKESDIISKNILNESFRIEFDLL</sequence>
<feature type="domain" description="RNase H type-1" evidence="2">
    <location>
        <begin position="105"/>
        <end position="171"/>
    </location>
</feature>
<evidence type="ECO:0000259" key="2">
    <source>
        <dbReference type="Pfam" id="PF13456"/>
    </source>
</evidence>
<organism evidence="3 4">
    <name type="scientific">Hibiscus syriacus</name>
    <name type="common">Rose of Sharon</name>
    <dbReference type="NCBI Taxonomy" id="106335"/>
    <lineage>
        <taxon>Eukaryota</taxon>
        <taxon>Viridiplantae</taxon>
        <taxon>Streptophyta</taxon>
        <taxon>Embryophyta</taxon>
        <taxon>Tracheophyta</taxon>
        <taxon>Spermatophyta</taxon>
        <taxon>Magnoliopsida</taxon>
        <taxon>eudicotyledons</taxon>
        <taxon>Gunneridae</taxon>
        <taxon>Pentapetalae</taxon>
        <taxon>rosids</taxon>
        <taxon>malvids</taxon>
        <taxon>Malvales</taxon>
        <taxon>Malvaceae</taxon>
        <taxon>Malvoideae</taxon>
        <taxon>Hibiscus</taxon>
    </lineage>
</organism>
<keyword evidence="1" id="KW-0472">Membrane</keyword>
<gene>
    <name evidence="3" type="ORF">F3Y22_tig00002982pilonHSYRG00051</name>
</gene>
<evidence type="ECO:0000313" key="4">
    <source>
        <dbReference type="Proteomes" id="UP000436088"/>
    </source>
</evidence>
<dbReference type="Pfam" id="PF13456">
    <property type="entry name" value="RVT_3"/>
    <property type="match status" value="1"/>
</dbReference>
<accession>A0A6A3CLU0</accession>
<dbReference type="Proteomes" id="UP000436088">
    <property type="component" value="Unassembled WGS sequence"/>
</dbReference>
<name>A0A6A3CLU0_HIBSY</name>
<dbReference type="SUPFAM" id="SSF53098">
    <property type="entry name" value="Ribonuclease H-like"/>
    <property type="match status" value="1"/>
</dbReference>
<feature type="transmembrane region" description="Helical" evidence="1">
    <location>
        <begin position="6"/>
        <end position="23"/>
    </location>
</feature>
<keyword evidence="1" id="KW-0812">Transmembrane</keyword>
<dbReference type="InterPro" id="IPR012337">
    <property type="entry name" value="RNaseH-like_sf"/>
</dbReference>
<dbReference type="GO" id="GO:0004523">
    <property type="term" value="F:RNA-DNA hybrid ribonuclease activity"/>
    <property type="evidence" value="ECO:0007669"/>
    <property type="project" value="InterPro"/>
</dbReference>
<dbReference type="PANTHER" id="PTHR47723">
    <property type="entry name" value="OS05G0353850 PROTEIN"/>
    <property type="match status" value="1"/>
</dbReference>
<reference evidence="3" key="1">
    <citation type="submission" date="2019-09" db="EMBL/GenBank/DDBJ databases">
        <title>Draft genome information of white flower Hibiscus syriacus.</title>
        <authorList>
            <person name="Kim Y.-M."/>
        </authorList>
    </citation>
    <scope>NUCLEOTIDE SEQUENCE [LARGE SCALE GENOMIC DNA]</scope>
    <source>
        <strain evidence="3">YM2019G1</strain>
    </source>
</reference>
<evidence type="ECO:0000313" key="3">
    <source>
        <dbReference type="EMBL" id="KAE8730425.1"/>
    </source>
</evidence>
<dbReference type="InterPro" id="IPR002156">
    <property type="entry name" value="RNaseH_domain"/>
</dbReference>
<dbReference type="InterPro" id="IPR053151">
    <property type="entry name" value="RNase_H-like"/>
</dbReference>
<dbReference type="CDD" id="cd06222">
    <property type="entry name" value="RNase_H_like"/>
    <property type="match status" value="1"/>
</dbReference>